<keyword evidence="4 7" id="KW-0812">Transmembrane</keyword>
<name>A0A1I0DY78_9FIRM</name>
<proteinExistence type="inferred from homology"/>
<dbReference type="GO" id="GO:0022857">
    <property type="term" value="F:transmembrane transporter activity"/>
    <property type="evidence" value="ECO:0007669"/>
    <property type="project" value="InterPro"/>
</dbReference>
<feature type="transmembrane region" description="Helical" evidence="7">
    <location>
        <begin position="217"/>
        <end position="241"/>
    </location>
</feature>
<dbReference type="AlphaFoldDB" id="A0A1I0DY78"/>
<dbReference type="GO" id="GO:0005886">
    <property type="term" value="C:plasma membrane"/>
    <property type="evidence" value="ECO:0007669"/>
    <property type="project" value="UniProtKB-SubCell"/>
</dbReference>
<keyword evidence="10" id="KW-1185">Reference proteome</keyword>
<feature type="transmembrane region" description="Helical" evidence="7">
    <location>
        <begin position="125"/>
        <end position="145"/>
    </location>
</feature>
<dbReference type="STRING" id="460384.SAMN05216313_105126"/>
<keyword evidence="6 7" id="KW-0472">Membrane</keyword>
<feature type="transmembrane region" description="Helical" evidence="7">
    <location>
        <begin position="12"/>
        <end position="32"/>
    </location>
</feature>
<feature type="transmembrane region" description="Helical" evidence="7">
    <location>
        <begin position="44"/>
        <end position="65"/>
    </location>
</feature>
<feature type="transmembrane region" description="Helical" evidence="7">
    <location>
        <begin position="307"/>
        <end position="327"/>
    </location>
</feature>
<evidence type="ECO:0000256" key="6">
    <source>
        <dbReference type="ARBA" id="ARBA00023136"/>
    </source>
</evidence>
<dbReference type="InterPro" id="IPR036259">
    <property type="entry name" value="MFS_trans_sf"/>
</dbReference>
<dbReference type="InterPro" id="IPR020846">
    <property type="entry name" value="MFS_dom"/>
</dbReference>
<dbReference type="PANTHER" id="PTHR23514:SF3">
    <property type="entry name" value="BYPASS OF STOP CODON PROTEIN 6"/>
    <property type="match status" value="1"/>
</dbReference>
<evidence type="ECO:0000259" key="8">
    <source>
        <dbReference type="PROSITE" id="PS50850"/>
    </source>
</evidence>
<feature type="transmembrane region" description="Helical" evidence="7">
    <location>
        <begin position="339"/>
        <end position="358"/>
    </location>
</feature>
<dbReference type="PROSITE" id="PS50850">
    <property type="entry name" value="MFS"/>
    <property type="match status" value="1"/>
</dbReference>
<evidence type="ECO:0000256" key="2">
    <source>
        <dbReference type="ARBA" id="ARBA00008335"/>
    </source>
</evidence>
<evidence type="ECO:0000313" key="9">
    <source>
        <dbReference type="EMBL" id="SET37219.1"/>
    </source>
</evidence>
<dbReference type="RefSeq" id="WP_092361729.1">
    <property type="nucleotide sequence ID" value="NZ_DAINWJ010000022.1"/>
</dbReference>
<comment type="similarity">
    <text evidence="2">Belongs to the major facilitator superfamily.</text>
</comment>
<evidence type="ECO:0000313" key="10">
    <source>
        <dbReference type="Proteomes" id="UP000198508"/>
    </source>
</evidence>
<feature type="domain" description="Major facilitator superfamily (MFS) profile" evidence="8">
    <location>
        <begin position="9"/>
        <end position="392"/>
    </location>
</feature>
<dbReference type="SUPFAM" id="SSF103473">
    <property type="entry name" value="MFS general substrate transporter"/>
    <property type="match status" value="1"/>
</dbReference>
<comment type="subcellular location">
    <subcellularLocation>
        <location evidence="1">Cell membrane</location>
        <topology evidence="1">Multi-pass membrane protein</topology>
    </subcellularLocation>
</comment>
<evidence type="ECO:0000256" key="5">
    <source>
        <dbReference type="ARBA" id="ARBA00022989"/>
    </source>
</evidence>
<keyword evidence="3" id="KW-0813">Transport</keyword>
<evidence type="ECO:0000256" key="7">
    <source>
        <dbReference type="SAM" id="Phobius"/>
    </source>
</evidence>
<feature type="transmembrane region" description="Helical" evidence="7">
    <location>
        <begin position="253"/>
        <end position="271"/>
    </location>
</feature>
<evidence type="ECO:0000256" key="1">
    <source>
        <dbReference type="ARBA" id="ARBA00004651"/>
    </source>
</evidence>
<dbReference type="EMBL" id="FOIM01000005">
    <property type="protein sequence ID" value="SET37219.1"/>
    <property type="molecule type" value="Genomic_DNA"/>
</dbReference>
<keyword evidence="5 7" id="KW-1133">Transmembrane helix</keyword>
<dbReference type="Gene3D" id="1.20.1250.20">
    <property type="entry name" value="MFS general substrate transporter like domains"/>
    <property type="match status" value="1"/>
</dbReference>
<dbReference type="PANTHER" id="PTHR23514">
    <property type="entry name" value="BYPASS OF STOP CODON PROTEIN 6"/>
    <property type="match status" value="1"/>
</dbReference>
<evidence type="ECO:0000256" key="4">
    <source>
        <dbReference type="ARBA" id="ARBA00022692"/>
    </source>
</evidence>
<dbReference type="Proteomes" id="UP000198508">
    <property type="component" value="Unassembled WGS sequence"/>
</dbReference>
<dbReference type="GeneID" id="93276468"/>
<evidence type="ECO:0000256" key="3">
    <source>
        <dbReference type="ARBA" id="ARBA00022448"/>
    </source>
</evidence>
<dbReference type="Pfam" id="PF07690">
    <property type="entry name" value="MFS_1"/>
    <property type="match status" value="1"/>
</dbReference>
<feature type="transmembrane region" description="Helical" evidence="7">
    <location>
        <begin position="77"/>
        <end position="94"/>
    </location>
</feature>
<dbReference type="InterPro" id="IPR011701">
    <property type="entry name" value="MFS"/>
</dbReference>
<sequence length="404" mass="42743">MEHRRVGELRAAAGFMILMAGLGVSDSLRGIFAPVFQQHFTLNASGLSVIIMVSYLGNLVFLSLGGQMMDRFDRKKTTMAVLLLWMAALVVYVVSDHFLLLLVSVFFAMGASTLLNTTVNLLTPLIFTAAPGMLVNVFFFVQGVGTSASQNLVGRMADSYGVFRGVNLFLLGLGILAALFLAGVKIPGSGERPEAASSAQSPKKAVSFAAVTRQPGFWLLVVIFGFYFVAEHGIMNWLVAYGTGALGLEASRAALYLSGFYGGMTVGRLVFSPAVSALGAVKSICGFGGIGAVLFILGSVLGGSGLWLLSLSGLFLSIVYPTMVFMIGSAFPQHMLSTAAGAVISLGTLADIGFNLVFGRATDYFGYGISFMAVPLCMAGFYLAYLIFAGRFGARSGQIIWKRG</sequence>
<feature type="transmembrane region" description="Helical" evidence="7">
    <location>
        <begin position="283"/>
        <end position="301"/>
    </location>
</feature>
<dbReference type="InterPro" id="IPR051788">
    <property type="entry name" value="MFS_Transporter"/>
</dbReference>
<gene>
    <name evidence="9" type="ORF">SAMN05216313_105126</name>
</gene>
<feature type="transmembrane region" description="Helical" evidence="7">
    <location>
        <begin position="165"/>
        <end position="184"/>
    </location>
</feature>
<reference evidence="10" key="1">
    <citation type="submission" date="2016-10" db="EMBL/GenBank/DDBJ databases">
        <authorList>
            <person name="Varghese N."/>
            <person name="Submissions S."/>
        </authorList>
    </citation>
    <scope>NUCLEOTIDE SEQUENCE [LARGE SCALE GENOMIC DNA]</scope>
    <source>
        <strain evidence="10">NLAE-zl-G277</strain>
    </source>
</reference>
<organism evidence="9 10">
    <name type="scientific">Enterocloster lavalensis</name>
    <dbReference type="NCBI Taxonomy" id="460384"/>
    <lineage>
        <taxon>Bacteria</taxon>
        <taxon>Bacillati</taxon>
        <taxon>Bacillota</taxon>
        <taxon>Clostridia</taxon>
        <taxon>Lachnospirales</taxon>
        <taxon>Lachnospiraceae</taxon>
        <taxon>Enterocloster</taxon>
    </lineage>
</organism>
<protein>
    <submittedName>
        <fullName evidence="9">Fucose permease</fullName>
    </submittedName>
</protein>
<feature type="transmembrane region" description="Helical" evidence="7">
    <location>
        <begin position="364"/>
        <end position="388"/>
    </location>
</feature>
<accession>A0A1I0DY78</accession>